<feature type="compositionally biased region" description="Polar residues" evidence="3">
    <location>
        <begin position="279"/>
        <end position="291"/>
    </location>
</feature>
<dbReference type="EMBL" id="ML977588">
    <property type="protein sequence ID" value="KAF2000599.1"/>
    <property type="molecule type" value="Genomic_DNA"/>
</dbReference>
<evidence type="ECO:0000256" key="2">
    <source>
        <dbReference type="ARBA" id="ARBA00023242"/>
    </source>
</evidence>
<evidence type="ECO:0000256" key="3">
    <source>
        <dbReference type="SAM" id="MobiDB-lite"/>
    </source>
</evidence>
<evidence type="ECO:0000313" key="5">
    <source>
        <dbReference type="Proteomes" id="UP000799779"/>
    </source>
</evidence>
<dbReference type="InterPro" id="IPR008501">
    <property type="entry name" value="THOC7/Mft1"/>
</dbReference>
<proteinExistence type="predicted"/>
<gene>
    <name evidence="4" type="ORF">P154DRAFT_198871</name>
</gene>
<dbReference type="Proteomes" id="UP000799779">
    <property type="component" value="Unassembled WGS sequence"/>
</dbReference>
<feature type="compositionally biased region" description="Acidic residues" evidence="3">
    <location>
        <begin position="317"/>
        <end position="327"/>
    </location>
</feature>
<evidence type="ECO:0000313" key="4">
    <source>
        <dbReference type="EMBL" id="KAF2000599.1"/>
    </source>
</evidence>
<feature type="compositionally biased region" description="Acidic residues" evidence="3">
    <location>
        <begin position="335"/>
        <end position="346"/>
    </location>
</feature>
<evidence type="ECO:0000256" key="1">
    <source>
        <dbReference type="ARBA" id="ARBA00004123"/>
    </source>
</evidence>
<keyword evidence="2" id="KW-0539">Nucleus</keyword>
<comment type="subcellular location">
    <subcellularLocation>
        <location evidence="1">Nucleus</location>
    </subcellularLocation>
</comment>
<dbReference type="GO" id="GO:0006397">
    <property type="term" value="P:mRNA processing"/>
    <property type="evidence" value="ECO:0007669"/>
    <property type="project" value="InterPro"/>
</dbReference>
<dbReference type="OrthoDB" id="205166at2759"/>
<keyword evidence="5" id="KW-1185">Reference proteome</keyword>
<protein>
    <recommendedName>
        <fullName evidence="6">Tho complex subunit 7/Mft1p</fullName>
    </recommendedName>
</protein>
<name>A0A6A5WIG8_9PLEO</name>
<dbReference type="Pfam" id="PF05615">
    <property type="entry name" value="THOC7"/>
    <property type="match status" value="1"/>
</dbReference>
<dbReference type="AlphaFoldDB" id="A0A6A5WIG8"/>
<reference evidence="4" key="1">
    <citation type="journal article" date="2020" name="Stud. Mycol.">
        <title>101 Dothideomycetes genomes: a test case for predicting lifestyles and emergence of pathogens.</title>
        <authorList>
            <person name="Haridas S."/>
            <person name="Albert R."/>
            <person name="Binder M."/>
            <person name="Bloem J."/>
            <person name="Labutti K."/>
            <person name="Salamov A."/>
            <person name="Andreopoulos B."/>
            <person name="Baker S."/>
            <person name="Barry K."/>
            <person name="Bills G."/>
            <person name="Bluhm B."/>
            <person name="Cannon C."/>
            <person name="Castanera R."/>
            <person name="Culley D."/>
            <person name="Daum C."/>
            <person name="Ezra D."/>
            <person name="Gonzalez J."/>
            <person name="Henrissat B."/>
            <person name="Kuo A."/>
            <person name="Liang C."/>
            <person name="Lipzen A."/>
            <person name="Lutzoni F."/>
            <person name="Magnuson J."/>
            <person name="Mondo S."/>
            <person name="Nolan M."/>
            <person name="Ohm R."/>
            <person name="Pangilinan J."/>
            <person name="Park H.-J."/>
            <person name="Ramirez L."/>
            <person name="Alfaro M."/>
            <person name="Sun H."/>
            <person name="Tritt A."/>
            <person name="Yoshinaga Y."/>
            <person name="Zwiers L.-H."/>
            <person name="Turgeon B."/>
            <person name="Goodwin S."/>
            <person name="Spatafora J."/>
            <person name="Crous P."/>
            <person name="Grigoriev I."/>
        </authorList>
    </citation>
    <scope>NUCLEOTIDE SEQUENCE</scope>
    <source>
        <strain evidence="4">CBS 123094</strain>
    </source>
</reference>
<feature type="region of interest" description="Disordered" evidence="3">
    <location>
        <begin position="223"/>
        <end position="346"/>
    </location>
</feature>
<sequence>MVGVKHKFEPLPQAEEDALHNVMRLLTIESRPFLRVGGRLLRPGGLHIVRSNTTSPVTATSSAADEAAAAARYRTQEEVLLRWQNEAFAELNLLGQTVLRNEFTTKSNVRERVGYATKKNDIMSEQQTVKDNILKLSDDLQAARENQARGKRLDELCDKIINNKMLKSHAEQDISHAKLDEEITELNAQLQDSAHTFNERRTQFGRIRAQATEMLRMIKDEKEEAERQEGMMKDESEDVEASTRGEASQVGTPRPDGGLTPAHASQTGTPRVDGGATPGHTSQGDDTQTLRPPQDRLAPLSRGASRDISPALTQVDTDMDGESSGIEEGEHQSGEEGETEDDRMDP</sequence>
<organism evidence="4 5">
    <name type="scientific">Amniculicola lignicola CBS 123094</name>
    <dbReference type="NCBI Taxonomy" id="1392246"/>
    <lineage>
        <taxon>Eukaryota</taxon>
        <taxon>Fungi</taxon>
        <taxon>Dikarya</taxon>
        <taxon>Ascomycota</taxon>
        <taxon>Pezizomycotina</taxon>
        <taxon>Dothideomycetes</taxon>
        <taxon>Pleosporomycetidae</taxon>
        <taxon>Pleosporales</taxon>
        <taxon>Amniculicolaceae</taxon>
        <taxon>Amniculicola</taxon>
    </lineage>
</organism>
<feature type="compositionally biased region" description="Basic and acidic residues" evidence="3">
    <location>
        <begin position="223"/>
        <end position="234"/>
    </location>
</feature>
<dbReference type="GO" id="GO:0000445">
    <property type="term" value="C:THO complex part of transcription export complex"/>
    <property type="evidence" value="ECO:0007669"/>
    <property type="project" value="InterPro"/>
</dbReference>
<accession>A0A6A5WIG8</accession>
<evidence type="ECO:0008006" key="6">
    <source>
        <dbReference type="Google" id="ProtNLM"/>
    </source>
</evidence>